<feature type="chain" id="PRO_5012579538" evidence="1">
    <location>
        <begin position="27"/>
        <end position="268"/>
    </location>
</feature>
<evidence type="ECO:0000313" key="3">
    <source>
        <dbReference type="EMBL" id="SNS26507.1"/>
    </source>
</evidence>
<keyword evidence="4" id="KW-1185">Reference proteome</keyword>
<dbReference type="InterPro" id="IPR012577">
    <property type="entry name" value="NIPSNAP"/>
</dbReference>
<evidence type="ECO:0000313" key="4">
    <source>
        <dbReference type="Proteomes" id="UP000198432"/>
    </source>
</evidence>
<dbReference type="AlphaFoldDB" id="A0A239D2H4"/>
<accession>A0A239D2H4</accession>
<dbReference type="InterPro" id="IPR011008">
    <property type="entry name" value="Dimeric_a/b-barrel"/>
</dbReference>
<evidence type="ECO:0000259" key="2">
    <source>
        <dbReference type="Pfam" id="PF07978"/>
    </source>
</evidence>
<name>A0A239D2H4_9BACT</name>
<dbReference type="SUPFAM" id="SSF54909">
    <property type="entry name" value="Dimeric alpha+beta barrel"/>
    <property type="match status" value="1"/>
</dbReference>
<organism evidence="3 4">
    <name type="scientific">Pontibacter ummariensis</name>
    <dbReference type="NCBI Taxonomy" id="1610492"/>
    <lineage>
        <taxon>Bacteria</taxon>
        <taxon>Pseudomonadati</taxon>
        <taxon>Bacteroidota</taxon>
        <taxon>Cytophagia</taxon>
        <taxon>Cytophagales</taxon>
        <taxon>Hymenobacteraceae</taxon>
        <taxon>Pontibacter</taxon>
    </lineage>
</organism>
<proteinExistence type="predicted"/>
<keyword evidence="1" id="KW-0732">Signal</keyword>
<evidence type="ECO:0000256" key="1">
    <source>
        <dbReference type="SAM" id="SignalP"/>
    </source>
</evidence>
<feature type="signal peptide" evidence="1">
    <location>
        <begin position="1"/>
        <end position="26"/>
    </location>
</feature>
<dbReference type="Gene3D" id="3.30.70.100">
    <property type="match status" value="2"/>
</dbReference>
<dbReference type="RefSeq" id="WP_089318215.1">
    <property type="nucleotide sequence ID" value="NZ_FZOQ01000004.1"/>
</dbReference>
<dbReference type="Pfam" id="PF07978">
    <property type="entry name" value="NIPSNAP"/>
    <property type="match status" value="1"/>
</dbReference>
<gene>
    <name evidence="3" type="ORF">SAMN06296052_10419</name>
</gene>
<dbReference type="OrthoDB" id="192769at2"/>
<protein>
    <submittedName>
        <fullName evidence="3">NIPSNAP protein</fullName>
    </submittedName>
</protein>
<sequence length="268" mass="30504">MKHKNLTLFALCLMVLWLGNALPALSFAPQPALYQLKVYHLKDGEQEARLDRYLQNAYLPALHRAGIDKVGVFKPIESADSSTPAPAEKLVYVFVPLNAAEQILKLDQTLLKDKQYLAAGKEYIEAAHDNPFYNRIETILIDPFKGMPVVKKPNLKAAPGERVYELRSYEAATEKLHQNKVAMFNNGEIEIFDKLGFNPVFYGRVVAGSKMPNLMYMTTFENMAEREAHWKAFGEDPDWKKLSAMPEYAHNFLRADIHLLRPTAYSDL</sequence>
<feature type="domain" description="NIPSNAP" evidence="2">
    <location>
        <begin position="164"/>
        <end position="266"/>
    </location>
</feature>
<dbReference type="EMBL" id="FZOQ01000004">
    <property type="protein sequence ID" value="SNS26507.1"/>
    <property type="molecule type" value="Genomic_DNA"/>
</dbReference>
<dbReference type="Proteomes" id="UP000198432">
    <property type="component" value="Unassembled WGS sequence"/>
</dbReference>
<reference evidence="4" key="1">
    <citation type="submission" date="2017-06" db="EMBL/GenBank/DDBJ databases">
        <authorList>
            <person name="Varghese N."/>
            <person name="Submissions S."/>
        </authorList>
    </citation>
    <scope>NUCLEOTIDE SEQUENCE [LARGE SCALE GENOMIC DNA]</scope>
    <source>
        <strain evidence="4">NKM1</strain>
    </source>
</reference>